<dbReference type="EMBL" id="BQFW01000008">
    <property type="protein sequence ID" value="GJJ73858.1"/>
    <property type="molecule type" value="Genomic_DNA"/>
</dbReference>
<evidence type="ECO:0000256" key="12">
    <source>
        <dbReference type="ARBA" id="ARBA00023136"/>
    </source>
</evidence>
<evidence type="ECO:0000256" key="14">
    <source>
        <dbReference type="ARBA" id="ARBA00029692"/>
    </source>
</evidence>
<dbReference type="CDD" id="cd16451">
    <property type="entry name" value="mRING_PEX12"/>
    <property type="match status" value="1"/>
</dbReference>
<keyword evidence="13 16" id="KW-0576">Peroxisome</keyword>
<name>A0A9P3HCB8_9FUNG</name>
<dbReference type="PANTHER" id="PTHR12888">
    <property type="entry name" value="PEROXISOME ASSEMBLY PROTEIN 12 PEROXIN-12"/>
    <property type="match status" value="1"/>
</dbReference>
<keyword evidence="7" id="KW-0479">Metal-binding</keyword>
<dbReference type="PIRSF" id="PIRSF038074">
    <property type="entry name" value="Peroxisome_assembly_p12"/>
    <property type="match status" value="1"/>
</dbReference>
<comment type="subunit">
    <text evidence="15">Component of the PEX2-PEX10-PEX12 retrotranslocation channel, composed of PEX2, PEX10 and PEX12.</text>
</comment>
<gene>
    <name evidence="18" type="ORF">EMPS_06216</name>
</gene>
<evidence type="ECO:0000313" key="18">
    <source>
        <dbReference type="EMBL" id="GJJ73858.1"/>
    </source>
</evidence>
<organism evidence="18 19">
    <name type="scientific">Entomortierella parvispora</name>
    <dbReference type="NCBI Taxonomy" id="205924"/>
    <lineage>
        <taxon>Eukaryota</taxon>
        <taxon>Fungi</taxon>
        <taxon>Fungi incertae sedis</taxon>
        <taxon>Mucoromycota</taxon>
        <taxon>Mortierellomycotina</taxon>
        <taxon>Mortierellomycetes</taxon>
        <taxon>Mortierellales</taxon>
        <taxon>Mortierellaceae</taxon>
        <taxon>Entomortierella</taxon>
    </lineage>
</organism>
<reference evidence="18" key="2">
    <citation type="journal article" date="2022" name="Microbiol. Resour. Announc.">
        <title>Whole-Genome Sequence of Entomortierella parvispora E1425, a Mucoromycotan Fungus Associated with Burkholderiaceae-Related Endosymbiotic Bacteria.</title>
        <authorList>
            <person name="Herlambang A."/>
            <person name="Guo Y."/>
            <person name="Takashima Y."/>
            <person name="Narisawa K."/>
            <person name="Ohta H."/>
            <person name="Nishizawa T."/>
        </authorList>
    </citation>
    <scope>NUCLEOTIDE SEQUENCE</scope>
    <source>
        <strain evidence="18">E1425</strain>
    </source>
</reference>
<protein>
    <recommendedName>
        <fullName evidence="4 16">Peroxisome assembly protein 12</fullName>
    </recommendedName>
    <alternativeName>
        <fullName evidence="14 16">Peroxin-12</fullName>
    </alternativeName>
</protein>
<evidence type="ECO:0000256" key="11">
    <source>
        <dbReference type="ARBA" id="ARBA00022989"/>
    </source>
</evidence>
<dbReference type="OrthoDB" id="107372at2759"/>
<dbReference type="InterPro" id="IPR006845">
    <property type="entry name" value="Pex_N"/>
</dbReference>
<keyword evidence="6" id="KW-0812">Transmembrane</keyword>
<accession>A0A9P3HCB8</accession>
<comment type="function">
    <text evidence="16">Component of a retrotranslocation channel required for peroxisome organization by mediating export of the PEX5 receptor from peroxisomes to the cytosol, thereby promoting PEX5 recycling.</text>
</comment>
<dbReference type="GO" id="GO:0005778">
    <property type="term" value="C:peroxisomal membrane"/>
    <property type="evidence" value="ECO:0007669"/>
    <property type="project" value="UniProtKB-SubCell"/>
</dbReference>
<dbReference type="InterPro" id="IPR013083">
    <property type="entry name" value="Znf_RING/FYVE/PHD"/>
</dbReference>
<dbReference type="AlphaFoldDB" id="A0A9P3HCB8"/>
<dbReference type="Proteomes" id="UP000827284">
    <property type="component" value="Unassembled WGS sequence"/>
</dbReference>
<evidence type="ECO:0000256" key="4">
    <source>
        <dbReference type="ARBA" id="ARBA00018980"/>
    </source>
</evidence>
<evidence type="ECO:0000256" key="8">
    <source>
        <dbReference type="ARBA" id="ARBA00022771"/>
    </source>
</evidence>
<dbReference type="GO" id="GO:0008270">
    <property type="term" value="F:zinc ion binding"/>
    <property type="evidence" value="ECO:0007669"/>
    <property type="project" value="UniProtKB-KW"/>
</dbReference>
<comment type="caution">
    <text evidence="18">The sequence shown here is derived from an EMBL/GenBank/DDBJ whole genome shotgun (WGS) entry which is preliminary data.</text>
</comment>
<evidence type="ECO:0000256" key="7">
    <source>
        <dbReference type="ARBA" id="ARBA00022723"/>
    </source>
</evidence>
<feature type="domain" description="Pex N-terminal" evidence="17">
    <location>
        <begin position="25"/>
        <end position="297"/>
    </location>
</feature>
<evidence type="ECO:0000256" key="13">
    <source>
        <dbReference type="ARBA" id="ARBA00023140"/>
    </source>
</evidence>
<evidence type="ECO:0000256" key="9">
    <source>
        <dbReference type="ARBA" id="ARBA00022833"/>
    </source>
</evidence>
<proteinExistence type="inferred from homology"/>
<dbReference type="Pfam" id="PF04757">
    <property type="entry name" value="Pex2_Pex12"/>
    <property type="match status" value="1"/>
</dbReference>
<evidence type="ECO:0000256" key="3">
    <source>
        <dbReference type="ARBA" id="ARBA00008704"/>
    </source>
</evidence>
<keyword evidence="8" id="KW-0863">Zinc-finger</keyword>
<dbReference type="GO" id="GO:1990429">
    <property type="term" value="C:peroxisomal importomer complex"/>
    <property type="evidence" value="ECO:0007669"/>
    <property type="project" value="TreeGrafter"/>
</dbReference>
<keyword evidence="19" id="KW-1185">Reference proteome</keyword>
<keyword evidence="9" id="KW-0862">Zinc</keyword>
<evidence type="ECO:0000313" key="19">
    <source>
        <dbReference type="Proteomes" id="UP000827284"/>
    </source>
</evidence>
<keyword evidence="12 16" id="KW-0472">Membrane</keyword>
<evidence type="ECO:0000256" key="10">
    <source>
        <dbReference type="ARBA" id="ARBA00022927"/>
    </source>
</evidence>
<keyword evidence="5" id="KW-0813">Transport</keyword>
<evidence type="ECO:0000256" key="2">
    <source>
        <dbReference type="ARBA" id="ARBA00004906"/>
    </source>
</evidence>
<keyword evidence="10" id="KW-0653">Protein transport</keyword>
<dbReference type="InterPro" id="IPR017375">
    <property type="entry name" value="PEX12"/>
</dbReference>
<evidence type="ECO:0000256" key="1">
    <source>
        <dbReference type="ARBA" id="ARBA00004585"/>
    </source>
</evidence>
<dbReference type="GO" id="GO:0004842">
    <property type="term" value="F:ubiquitin-protein transferase activity"/>
    <property type="evidence" value="ECO:0007669"/>
    <property type="project" value="TreeGrafter"/>
</dbReference>
<comment type="pathway">
    <text evidence="2">Protein modification; protein ubiquitination.</text>
</comment>
<comment type="similarity">
    <text evidence="3 16">Belongs to the pex2/pex10/pex12 family.</text>
</comment>
<keyword evidence="11" id="KW-1133">Transmembrane helix</keyword>
<evidence type="ECO:0000256" key="15">
    <source>
        <dbReference type="ARBA" id="ARBA00034505"/>
    </source>
</evidence>
<comment type="subcellular location">
    <subcellularLocation>
        <location evidence="1">Peroxisome membrane</location>
        <topology evidence="1">Multi-pass membrane protein</topology>
    </subcellularLocation>
</comment>
<dbReference type="PANTHER" id="PTHR12888:SF0">
    <property type="entry name" value="PEROXISOME ASSEMBLY PROTEIN 12"/>
    <property type="match status" value="1"/>
</dbReference>
<dbReference type="GO" id="GO:0006513">
    <property type="term" value="P:protein monoubiquitination"/>
    <property type="evidence" value="ECO:0007669"/>
    <property type="project" value="TreeGrafter"/>
</dbReference>
<dbReference type="SUPFAM" id="SSF57850">
    <property type="entry name" value="RING/U-box"/>
    <property type="match status" value="1"/>
</dbReference>
<reference evidence="18" key="1">
    <citation type="submission" date="2021-11" db="EMBL/GenBank/DDBJ databases">
        <authorList>
            <person name="Herlambang A."/>
            <person name="Guo Y."/>
            <person name="Takashima Y."/>
            <person name="Nishizawa T."/>
        </authorList>
    </citation>
    <scope>NUCLEOTIDE SEQUENCE</scope>
    <source>
        <strain evidence="18">E1425</strain>
    </source>
</reference>
<sequence length="389" mass="44298">MEFMSNLGGGAQADRPSLFELIAQDKMREMLEPALRYVIAVYAQRYPRYLIRIVNRYDEFYALLMLLVERHYLREYGASFAENFYGLKRVRAPRAVKQTKVNIDDESVATAAAAAAVSSMPGSNKLRGRDIRRSLVFLIGLPYVKCKLDEYYEKVSGGEAARLFGDEFTQEEEDLTGQPLAVRSKAFAIKAFKKGYPYVNALYQLSILGHYIGYLYNKTPFYSPWLRLIGIEVKRMTATDYREILQKAKRAPRASNSLRESIQNNVLALLSGSLDFLKVLLPMSIFFFKFLEWWYQSDYYRKASTAGDSAEVPPPDRVKPHPDGLPLPRAANVCPICTKTITNPTALSSGYVYCYPCAYKQVEDHGRCPVTLMPCRTDDLRKLYNDAGM</sequence>
<evidence type="ECO:0000259" key="17">
    <source>
        <dbReference type="Pfam" id="PF04757"/>
    </source>
</evidence>
<evidence type="ECO:0000256" key="6">
    <source>
        <dbReference type="ARBA" id="ARBA00022692"/>
    </source>
</evidence>
<dbReference type="GO" id="GO:0016562">
    <property type="term" value="P:protein import into peroxisome matrix, receptor recycling"/>
    <property type="evidence" value="ECO:0007669"/>
    <property type="project" value="UniProtKB-ARBA"/>
</dbReference>
<evidence type="ECO:0000256" key="16">
    <source>
        <dbReference type="PIRNR" id="PIRNR038074"/>
    </source>
</evidence>
<dbReference type="Gene3D" id="3.30.40.10">
    <property type="entry name" value="Zinc/RING finger domain, C3HC4 (zinc finger)"/>
    <property type="match status" value="1"/>
</dbReference>
<evidence type="ECO:0000256" key="5">
    <source>
        <dbReference type="ARBA" id="ARBA00022448"/>
    </source>
</evidence>